<feature type="domain" description="Nucleotidyl transferase" evidence="3">
    <location>
        <begin position="3"/>
        <end position="215"/>
    </location>
</feature>
<proteinExistence type="predicted"/>
<evidence type="ECO:0000313" key="4">
    <source>
        <dbReference type="EMBL" id="UWM56358.1"/>
    </source>
</evidence>
<keyword evidence="1" id="KW-0808">Transferase</keyword>
<evidence type="ECO:0000313" key="5">
    <source>
        <dbReference type="Proteomes" id="UP001057580"/>
    </source>
</evidence>
<dbReference type="InterPro" id="IPR029044">
    <property type="entry name" value="Nucleotide-diphossugar_trans"/>
</dbReference>
<evidence type="ECO:0000256" key="2">
    <source>
        <dbReference type="ARBA" id="ARBA00022695"/>
    </source>
</evidence>
<evidence type="ECO:0000256" key="1">
    <source>
        <dbReference type="ARBA" id="ARBA00022679"/>
    </source>
</evidence>
<name>A0A9E7UCK5_9EURY</name>
<reference evidence="4" key="1">
    <citation type="submission" date="2022-09" db="EMBL/GenBank/DDBJ databases">
        <title>Diverse halophilic archaea isolated from saline environments.</title>
        <authorList>
            <person name="Cui H.-L."/>
        </authorList>
    </citation>
    <scope>NUCLEOTIDE SEQUENCE</scope>
    <source>
        <strain evidence="4">ZS-35-S2</strain>
    </source>
</reference>
<sequence length="233" mass="24806">MQAVVPAAGRGSRLGALTADRPKPLVPVGGTPLVEHVLDALAPAVSEYVVVVGYRGDRLRSHLGDRYADCPVTYVEQAEPRGLADALLCAAPAVDGPFLHCNADNVFAADLSRLATHREATDADAVLLTERVSEDVARETGVLVRDEAGLRVVEKPDDPPSLEVQTGAFAFSPAVFDACRAVDPSARGEYELSDAVTRLARDGRVETLTLAADEWRVNVNTAADIAAAERRLR</sequence>
<keyword evidence="2" id="KW-0548">Nucleotidyltransferase</keyword>
<dbReference type="AlphaFoldDB" id="A0A9E7UCK5"/>
<dbReference type="KEGG" id="ssai:N0B31_08680"/>
<keyword evidence="5" id="KW-1185">Reference proteome</keyword>
<dbReference type="PANTHER" id="PTHR43584:SF8">
    <property type="entry name" value="N-ACETYLMURAMATE ALPHA-1-PHOSPHATE URIDYLYLTRANSFERASE"/>
    <property type="match status" value="1"/>
</dbReference>
<dbReference type="GO" id="GO:0016779">
    <property type="term" value="F:nucleotidyltransferase activity"/>
    <property type="evidence" value="ECO:0007669"/>
    <property type="project" value="UniProtKB-KW"/>
</dbReference>
<organism evidence="4 5">
    <name type="scientific">Salinirubellus salinus</name>
    <dbReference type="NCBI Taxonomy" id="1364945"/>
    <lineage>
        <taxon>Archaea</taxon>
        <taxon>Methanobacteriati</taxon>
        <taxon>Methanobacteriota</taxon>
        <taxon>Stenosarchaea group</taxon>
        <taxon>Halobacteria</taxon>
        <taxon>Halobacteriales</taxon>
        <taxon>Natronomonadaceae</taxon>
        <taxon>Salinirubellus</taxon>
    </lineage>
</organism>
<gene>
    <name evidence="4" type="ORF">N0B31_08680</name>
</gene>
<dbReference type="Pfam" id="PF00483">
    <property type="entry name" value="NTP_transferase"/>
    <property type="match status" value="1"/>
</dbReference>
<dbReference type="InterPro" id="IPR050065">
    <property type="entry name" value="GlmU-like"/>
</dbReference>
<dbReference type="Gene3D" id="3.90.550.10">
    <property type="entry name" value="Spore Coat Polysaccharide Biosynthesis Protein SpsA, Chain A"/>
    <property type="match status" value="1"/>
</dbReference>
<evidence type="ECO:0000259" key="3">
    <source>
        <dbReference type="Pfam" id="PF00483"/>
    </source>
</evidence>
<dbReference type="SUPFAM" id="SSF53448">
    <property type="entry name" value="Nucleotide-diphospho-sugar transferases"/>
    <property type="match status" value="1"/>
</dbReference>
<dbReference type="GeneID" id="74942492"/>
<dbReference type="InterPro" id="IPR005835">
    <property type="entry name" value="NTP_transferase_dom"/>
</dbReference>
<dbReference type="RefSeq" id="WP_260643472.1">
    <property type="nucleotide sequence ID" value="NZ_CP104003.1"/>
</dbReference>
<accession>A0A9E7UCK5</accession>
<protein>
    <submittedName>
        <fullName evidence="4">Sugar phosphate nucleotidyltransferase</fullName>
    </submittedName>
</protein>
<dbReference type="PANTHER" id="PTHR43584">
    <property type="entry name" value="NUCLEOTIDYL TRANSFERASE"/>
    <property type="match status" value="1"/>
</dbReference>
<dbReference type="EMBL" id="CP104003">
    <property type="protein sequence ID" value="UWM56358.1"/>
    <property type="molecule type" value="Genomic_DNA"/>
</dbReference>
<dbReference type="Proteomes" id="UP001057580">
    <property type="component" value="Chromosome"/>
</dbReference>